<dbReference type="OrthoDB" id="5178952at2"/>
<organism evidence="2 3">
    <name type="scientific">Kribbella soli</name>
    <dbReference type="NCBI Taxonomy" id="1124743"/>
    <lineage>
        <taxon>Bacteria</taxon>
        <taxon>Bacillati</taxon>
        <taxon>Actinomycetota</taxon>
        <taxon>Actinomycetes</taxon>
        <taxon>Propionibacteriales</taxon>
        <taxon>Kribbellaceae</taxon>
        <taxon>Kribbella</taxon>
    </lineage>
</organism>
<reference evidence="2 3" key="1">
    <citation type="submission" date="2019-02" db="EMBL/GenBank/DDBJ databases">
        <title>Kribbella capetownensis sp. nov. and Kribbella speibonae sp. nov., isolated from soil.</title>
        <authorList>
            <person name="Curtis S.M."/>
            <person name="Norton I."/>
            <person name="Everest G.J."/>
            <person name="Meyers P.R."/>
        </authorList>
    </citation>
    <scope>NUCLEOTIDE SEQUENCE [LARGE SCALE GENOMIC DNA]</scope>
    <source>
        <strain evidence="2 3">KCTC 29219</strain>
    </source>
</reference>
<evidence type="ECO:0000313" key="2">
    <source>
        <dbReference type="EMBL" id="TCC02455.1"/>
    </source>
</evidence>
<proteinExistence type="predicted"/>
<name>A0A4R0GWP2_9ACTN</name>
<feature type="chain" id="PRO_5020909936" evidence="1">
    <location>
        <begin position="31"/>
        <end position="311"/>
    </location>
</feature>
<dbReference type="RefSeq" id="WP_131346153.1">
    <property type="nucleotide sequence ID" value="NZ_SJJZ01000005.1"/>
</dbReference>
<protein>
    <submittedName>
        <fullName evidence="2">Uncharacterized protein</fullName>
    </submittedName>
</protein>
<dbReference type="AlphaFoldDB" id="A0A4R0GWP2"/>
<evidence type="ECO:0000313" key="3">
    <source>
        <dbReference type="Proteomes" id="UP000292346"/>
    </source>
</evidence>
<keyword evidence="3" id="KW-1185">Reference proteome</keyword>
<accession>A0A4R0GWP2</accession>
<keyword evidence="1" id="KW-0732">Signal</keyword>
<dbReference type="Proteomes" id="UP000292346">
    <property type="component" value="Unassembled WGS sequence"/>
</dbReference>
<dbReference type="EMBL" id="SJJZ01000005">
    <property type="protein sequence ID" value="TCC02455.1"/>
    <property type="molecule type" value="Genomic_DNA"/>
</dbReference>
<gene>
    <name evidence="2" type="ORF">E0H45_35970</name>
</gene>
<evidence type="ECO:0000256" key="1">
    <source>
        <dbReference type="SAM" id="SignalP"/>
    </source>
</evidence>
<feature type="signal peptide" evidence="1">
    <location>
        <begin position="1"/>
        <end position="30"/>
    </location>
</feature>
<sequence>MSEMIRKRAAGLLGLAMAAGALVQAAPATASTTDAAAVPFCQLVLGSTTSGGDLILRVLSGVTPPGASPSRWGGKDLLPDNQLRVASGIGTQTNAEQTGESRLQYVVLGSTLNLLTYTVNGFAGEVDPATVQRIPIGGGWGDVRYLESSRFNRDTTLIRQNMYAVLGDNIVRWNIGEGTSFSRKTTYAGFSAVKTMTLISQTATYDTFLANTRAGALYTIRIPLTGKPVVKVVRRSTWQGFEALVADSCGNKTIVVGVDKETGTPYLYEFGHANGTATVIKAFGKVPRTFSEAAYSRRFEDNQAYEQLFGE</sequence>
<comment type="caution">
    <text evidence="2">The sequence shown here is derived from an EMBL/GenBank/DDBJ whole genome shotgun (WGS) entry which is preliminary data.</text>
</comment>